<dbReference type="Pfam" id="PF00126">
    <property type="entry name" value="HTH_1"/>
    <property type="match status" value="1"/>
</dbReference>
<comment type="similarity">
    <text evidence="1">Belongs to the LysR transcriptional regulatory family.</text>
</comment>
<dbReference type="FunFam" id="1.10.10.10:FF:000001">
    <property type="entry name" value="LysR family transcriptional regulator"/>
    <property type="match status" value="1"/>
</dbReference>
<dbReference type="Pfam" id="PF03466">
    <property type="entry name" value="LysR_substrate"/>
    <property type="match status" value="1"/>
</dbReference>
<dbReference type="PANTHER" id="PTHR30537:SF5">
    <property type="entry name" value="HTH-TYPE TRANSCRIPTIONAL ACTIVATOR TTDR-RELATED"/>
    <property type="match status" value="1"/>
</dbReference>
<dbReference type="AlphaFoldDB" id="A0A3G7TQC0"/>
<protein>
    <submittedName>
        <fullName evidence="6">Transcriptional regulator, LysR family</fullName>
    </submittedName>
</protein>
<name>A0A3G7TQC0_9PSED</name>
<dbReference type="Proteomes" id="UP000268048">
    <property type="component" value="Chromosome"/>
</dbReference>
<dbReference type="SUPFAM" id="SSF46785">
    <property type="entry name" value="Winged helix' DNA-binding domain"/>
    <property type="match status" value="1"/>
</dbReference>
<keyword evidence="3" id="KW-0238">DNA-binding</keyword>
<dbReference type="PROSITE" id="PS50931">
    <property type="entry name" value="HTH_LYSR"/>
    <property type="match status" value="1"/>
</dbReference>
<reference evidence="6 7" key="1">
    <citation type="submission" date="2018-03" db="EMBL/GenBank/DDBJ databases">
        <title>Diversity of phytobeneficial traits revealed by whole-genome analysis of worldwide-isolated phenazine-producing Pseudomonas spp.</title>
        <authorList>
            <person name="Biessy A."/>
            <person name="Novinscak A."/>
            <person name="Blom J."/>
            <person name="Leger G."/>
            <person name="Thomashow L.S."/>
            <person name="Cazorla F.M."/>
            <person name="Josic D."/>
            <person name="Filion M."/>
        </authorList>
    </citation>
    <scope>NUCLEOTIDE SEQUENCE [LARGE SCALE GENOMIC DNA]</scope>
    <source>
        <strain evidence="6 7">B25</strain>
    </source>
</reference>
<evidence type="ECO:0000256" key="1">
    <source>
        <dbReference type="ARBA" id="ARBA00009437"/>
    </source>
</evidence>
<organism evidence="6 7">
    <name type="scientific">Pseudomonas chlororaphis</name>
    <dbReference type="NCBI Taxonomy" id="587753"/>
    <lineage>
        <taxon>Bacteria</taxon>
        <taxon>Pseudomonadati</taxon>
        <taxon>Pseudomonadota</taxon>
        <taxon>Gammaproteobacteria</taxon>
        <taxon>Pseudomonadales</taxon>
        <taxon>Pseudomonadaceae</taxon>
        <taxon>Pseudomonas</taxon>
    </lineage>
</organism>
<keyword evidence="2" id="KW-0805">Transcription regulation</keyword>
<evidence type="ECO:0000259" key="5">
    <source>
        <dbReference type="PROSITE" id="PS50931"/>
    </source>
</evidence>
<sequence length="299" mass="33347">MKIEPQLLKFFSQVAQHGSFSRAAAYLNVDKSAVSRAVAKLEQQLGMRLLYRNTRALRLTDAGEMVCFEAKKIAESLDVLEHYAETYNGEITGVLRVSCSSGFGRAVLLPAIDVFLRSHPKLEVQLEFEDRFTDLVAENIDVALRHAHLLPDSTLVARLLCESPRVLAAAPAYLARAKALDSPVDLVAHACLAYGKKTLRLDKWQFDIGSEHIETLIRPHVTVNDAEALVQLAVRGLGIVLLDRFLLESDMARGALVEVLPQYRPSPGFSIYAVYPARKWLPRKTTAFIEFVDKYLGKV</sequence>
<evidence type="ECO:0000256" key="2">
    <source>
        <dbReference type="ARBA" id="ARBA00023015"/>
    </source>
</evidence>
<dbReference type="InterPro" id="IPR005119">
    <property type="entry name" value="LysR_subst-bd"/>
</dbReference>
<dbReference type="PRINTS" id="PR00039">
    <property type="entry name" value="HTHLYSR"/>
</dbReference>
<dbReference type="InterPro" id="IPR058163">
    <property type="entry name" value="LysR-type_TF_proteobact-type"/>
</dbReference>
<feature type="domain" description="HTH lysR-type" evidence="5">
    <location>
        <begin position="3"/>
        <end position="60"/>
    </location>
</feature>
<evidence type="ECO:0000313" key="7">
    <source>
        <dbReference type="Proteomes" id="UP000268048"/>
    </source>
</evidence>
<dbReference type="RefSeq" id="WP_124320427.1">
    <property type="nucleotide sequence ID" value="NZ_CP027753.1"/>
</dbReference>
<gene>
    <name evidence="6" type="ORF">C4K04_2797</name>
</gene>
<dbReference type="Gene3D" id="3.40.190.290">
    <property type="match status" value="1"/>
</dbReference>
<dbReference type="InterPro" id="IPR036388">
    <property type="entry name" value="WH-like_DNA-bd_sf"/>
</dbReference>
<dbReference type="GO" id="GO:0003700">
    <property type="term" value="F:DNA-binding transcription factor activity"/>
    <property type="evidence" value="ECO:0007669"/>
    <property type="project" value="InterPro"/>
</dbReference>
<accession>A0A3G7TQC0</accession>
<evidence type="ECO:0000313" key="6">
    <source>
        <dbReference type="EMBL" id="AZE48469.1"/>
    </source>
</evidence>
<dbReference type="Gene3D" id="1.10.10.10">
    <property type="entry name" value="Winged helix-like DNA-binding domain superfamily/Winged helix DNA-binding domain"/>
    <property type="match status" value="1"/>
</dbReference>
<dbReference type="SUPFAM" id="SSF53850">
    <property type="entry name" value="Periplasmic binding protein-like II"/>
    <property type="match status" value="1"/>
</dbReference>
<proteinExistence type="inferred from homology"/>
<evidence type="ECO:0000256" key="3">
    <source>
        <dbReference type="ARBA" id="ARBA00023125"/>
    </source>
</evidence>
<dbReference type="GO" id="GO:0003677">
    <property type="term" value="F:DNA binding"/>
    <property type="evidence" value="ECO:0007669"/>
    <property type="project" value="UniProtKB-KW"/>
</dbReference>
<keyword evidence="4" id="KW-0804">Transcription</keyword>
<evidence type="ECO:0000256" key="4">
    <source>
        <dbReference type="ARBA" id="ARBA00023163"/>
    </source>
</evidence>
<dbReference type="EMBL" id="CP027753">
    <property type="protein sequence ID" value="AZE48469.1"/>
    <property type="molecule type" value="Genomic_DNA"/>
</dbReference>
<dbReference type="InterPro" id="IPR036390">
    <property type="entry name" value="WH_DNA-bd_sf"/>
</dbReference>
<dbReference type="CDD" id="cd08422">
    <property type="entry name" value="PBP2_CrgA_like"/>
    <property type="match status" value="1"/>
</dbReference>
<dbReference type="PANTHER" id="PTHR30537">
    <property type="entry name" value="HTH-TYPE TRANSCRIPTIONAL REGULATOR"/>
    <property type="match status" value="1"/>
</dbReference>
<dbReference type="InterPro" id="IPR000847">
    <property type="entry name" value="LysR_HTH_N"/>
</dbReference>